<organism evidence="2 3">
    <name type="scientific">Cellulomonas chengniuliangii</name>
    <dbReference type="NCBI Taxonomy" id="2968084"/>
    <lineage>
        <taxon>Bacteria</taxon>
        <taxon>Bacillati</taxon>
        <taxon>Actinomycetota</taxon>
        <taxon>Actinomycetes</taxon>
        <taxon>Micrococcales</taxon>
        <taxon>Cellulomonadaceae</taxon>
        <taxon>Cellulomonas</taxon>
    </lineage>
</organism>
<evidence type="ECO:0000313" key="2">
    <source>
        <dbReference type="EMBL" id="UUI75647.1"/>
    </source>
</evidence>
<accession>A0ABY5KYQ5</accession>
<gene>
    <name evidence="2" type="ORF">NP064_01620</name>
</gene>
<sequence>MGDEPPRATRMLYSRRSRRQLADLADAPGSLEALQLFGPRDDDGRAPARPEHG</sequence>
<evidence type="ECO:0000313" key="3">
    <source>
        <dbReference type="Proteomes" id="UP001316189"/>
    </source>
</evidence>
<proteinExistence type="predicted"/>
<evidence type="ECO:0000256" key="1">
    <source>
        <dbReference type="SAM" id="MobiDB-lite"/>
    </source>
</evidence>
<name>A0ABY5KYQ5_9CELL</name>
<dbReference type="EMBL" id="CP101988">
    <property type="protein sequence ID" value="UUI75647.1"/>
    <property type="molecule type" value="Genomic_DNA"/>
</dbReference>
<dbReference type="RefSeq" id="WP_227568262.1">
    <property type="nucleotide sequence ID" value="NZ_CP101988.1"/>
</dbReference>
<keyword evidence="3" id="KW-1185">Reference proteome</keyword>
<feature type="compositionally biased region" description="Basic and acidic residues" evidence="1">
    <location>
        <begin position="39"/>
        <end position="53"/>
    </location>
</feature>
<protein>
    <submittedName>
        <fullName evidence="2">Uncharacterized protein</fullName>
    </submittedName>
</protein>
<dbReference type="Proteomes" id="UP001316189">
    <property type="component" value="Chromosome"/>
</dbReference>
<feature type="region of interest" description="Disordered" evidence="1">
    <location>
        <begin position="32"/>
        <end position="53"/>
    </location>
</feature>
<reference evidence="2 3" key="1">
    <citation type="submission" date="2022-07" db="EMBL/GenBank/DDBJ databases">
        <title>Novel species in genus cellulomonas.</title>
        <authorList>
            <person name="Ye L."/>
        </authorList>
    </citation>
    <scope>NUCLEOTIDE SEQUENCE [LARGE SCALE GENOMIC DNA]</scope>
    <source>
        <strain evidence="3">zg-Y338</strain>
    </source>
</reference>